<name>A0A498ID72_MALDO</name>
<comment type="caution">
    <text evidence="1">The sequence shown here is derived from an EMBL/GenBank/DDBJ whole genome shotgun (WGS) entry which is preliminary data.</text>
</comment>
<protein>
    <submittedName>
        <fullName evidence="1">Uncharacterized protein</fullName>
    </submittedName>
</protein>
<accession>A0A498ID72</accession>
<dbReference type="PANTHER" id="PTHR46162:SF2">
    <property type="entry name" value="ANKYRIN REPEAT-CONTAINING PROTEIN-RELATED"/>
    <property type="match status" value="1"/>
</dbReference>
<dbReference type="InterPro" id="IPR008974">
    <property type="entry name" value="TRAF-like"/>
</dbReference>
<organism evidence="1 2">
    <name type="scientific">Malus domestica</name>
    <name type="common">Apple</name>
    <name type="synonym">Pyrus malus</name>
    <dbReference type="NCBI Taxonomy" id="3750"/>
    <lineage>
        <taxon>Eukaryota</taxon>
        <taxon>Viridiplantae</taxon>
        <taxon>Streptophyta</taxon>
        <taxon>Embryophyta</taxon>
        <taxon>Tracheophyta</taxon>
        <taxon>Spermatophyta</taxon>
        <taxon>Magnoliopsida</taxon>
        <taxon>eudicotyledons</taxon>
        <taxon>Gunneridae</taxon>
        <taxon>Pentapetalae</taxon>
        <taxon>rosids</taxon>
        <taxon>fabids</taxon>
        <taxon>Rosales</taxon>
        <taxon>Rosaceae</taxon>
        <taxon>Amygdaloideae</taxon>
        <taxon>Maleae</taxon>
        <taxon>Malus</taxon>
    </lineage>
</organism>
<evidence type="ECO:0000313" key="2">
    <source>
        <dbReference type="Proteomes" id="UP000290289"/>
    </source>
</evidence>
<sequence length="178" mass="20433">MKGWMRFTTLGSFNQTHIVLNDTCIVEADVTIHGIIDVLKLVLYPNGNKTRREMWQAKSLLTGWEVYVDIRRKDVLGFSRYCIVMFISSSGVTTHVNEKEKCFHGIMPYSGFDQFIPLKAFTNASNGYLMEDIIGNGERLSMIKDAVKCKHVWKVENFSMLDVESYYSQLLIAEDLKS</sequence>
<dbReference type="SUPFAM" id="SSF49599">
    <property type="entry name" value="TRAF domain-like"/>
    <property type="match status" value="1"/>
</dbReference>
<keyword evidence="2" id="KW-1185">Reference proteome</keyword>
<dbReference type="EMBL" id="RDQH01000339">
    <property type="protein sequence ID" value="RXH80082.1"/>
    <property type="molecule type" value="Genomic_DNA"/>
</dbReference>
<evidence type="ECO:0000313" key="1">
    <source>
        <dbReference type="EMBL" id="RXH80082.1"/>
    </source>
</evidence>
<dbReference type="Gene3D" id="2.60.210.10">
    <property type="entry name" value="Apoptosis, Tumor Necrosis Factor Receptor Associated Protein 2, Chain A"/>
    <property type="match status" value="1"/>
</dbReference>
<dbReference type="Proteomes" id="UP000290289">
    <property type="component" value="Chromosome 13"/>
</dbReference>
<dbReference type="AlphaFoldDB" id="A0A498ID72"/>
<reference evidence="1 2" key="1">
    <citation type="submission" date="2018-10" db="EMBL/GenBank/DDBJ databases">
        <title>A high-quality apple genome assembly.</title>
        <authorList>
            <person name="Hu J."/>
        </authorList>
    </citation>
    <scope>NUCLEOTIDE SEQUENCE [LARGE SCALE GENOMIC DNA]</scope>
    <source>
        <strain evidence="2">cv. HFTH1</strain>
        <tissue evidence="1">Young leaf</tissue>
    </source>
</reference>
<proteinExistence type="predicted"/>
<dbReference type="STRING" id="3750.A0A498ID72"/>
<dbReference type="PANTHER" id="PTHR46162">
    <property type="entry name" value="TRAF-LIKE FAMILY PROTEIN"/>
    <property type="match status" value="1"/>
</dbReference>
<gene>
    <name evidence="1" type="ORF">DVH24_041229</name>
</gene>